<dbReference type="AlphaFoldDB" id="A0A9W4SE51"/>
<sequence>MPKYFSLNSKEEKNCGPVFLKQKQREVKPKSVIDKMCGQVSCICKKETFKKRNDYLEYYFFNPVVQDDKPDKPEIKPFLSSNELNIETEREDNLCEDWVSGRRFYDFLLPLKRKNMKSDASKQLSYIKYEQLRQKKIHLEFLQEEFYDKAGYDVHLIISQLCYDQQMKDCEIGEDHEDNLDLQ</sequence>
<dbReference type="OrthoDB" id="2419542at2759"/>
<organism evidence="1 2">
    <name type="scientific">Funneliformis geosporum</name>
    <dbReference type="NCBI Taxonomy" id="1117311"/>
    <lineage>
        <taxon>Eukaryota</taxon>
        <taxon>Fungi</taxon>
        <taxon>Fungi incertae sedis</taxon>
        <taxon>Mucoromycota</taxon>
        <taxon>Glomeromycotina</taxon>
        <taxon>Glomeromycetes</taxon>
        <taxon>Glomerales</taxon>
        <taxon>Glomeraceae</taxon>
        <taxon>Funneliformis</taxon>
    </lineage>
</organism>
<comment type="caution">
    <text evidence="1">The sequence shown here is derived from an EMBL/GenBank/DDBJ whole genome shotgun (WGS) entry which is preliminary data.</text>
</comment>
<evidence type="ECO:0000313" key="1">
    <source>
        <dbReference type="EMBL" id="CAI2166329.1"/>
    </source>
</evidence>
<dbReference type="Proteomes" id="UP001153678">
    <property type="component" value="Unassembled WGS sequence"/>
</dbReference>
<keyword evidence="2" id="KW-1185">Reference proteome</keyword>
<dbReference type="EMBL" id="CAMKVN010000295">
    <property type="protein sequence ID" value="CAI2166329.1"/>
    <property type="molecule type" value="Genomic_DNA"/>
</dbReference>
<reference evidence="1" key="1">
    <citation type="submission" date="2022-08" db="EMBL/GenBank/DDBJ databases">
        <authorList>
            <person name="Kallberg Y."/>
            <person name="Tangrot J."/>
            <person name="Rosling A."/>
        </authorList>
    </citation>
    <scope>NUCLEOTIDE SEQUENCE</scope>
    <source>
        <strain evidence="1">Wild A</strain>
    </source>
</reference>
<evidence type="ECO:0000313" key="2">
    <source>
        <dbReference type="Proteomes" id="UP001153678"/>
    </source>
</evidence>
<gene>
    <name evidence="1" type="ORF">FWILDA_LOCUS2519</name>
</gene>
<accession>A0A9W4SE51</accession>
<proteinExistence type="predicted"/>
<protein>
    <submittedName>
        <fullName evidence="1">1782_t:CDS:1</fullName>
    </submittedName>
</protein>
<name>A0A9W4SE51_9GLOM</name>